<keyword evidence="1" id="KW-1133">Transmembrane helix</keyword>
<dbReference type="OrthoDB" id="3353407at2759"/>
<evidence type="ECO:0000313" key="3">
    <source>
        <dbReference type="Proteomes" id="UP000053411"/>
    </source>
</evidence>
<name>A0A0D2JQH0_9EURO</name>
<evidence type="ECO:0000313" key="2">
    <source>
        <dbReference type="EMBL" id="KIX92734.1"/>
    </source>
</evidence>
<feature type="transmembrane region" description="Helical" evidence="1">
    <location>
        <begin position="56"/>
        <end position="74"/>
    </location>
</feature>
<dbReference type="Proteomes" id="UP000053411">
    <property type="component" value="Unassembled WGS sequence"/>
</dbReference>
<dbReference type="GeneID" id="27717332"/>
<proteinExistence type="predicted"/>
<accession>A0A0D2JQH0</accession>
<keyword evidence="1" id="KW-0472">Membrane</keyword>
<gene>
    <name evidence="2" type="ORF">Z520_11586</name>
</gene>
<dbReference type="RefSeq" id="XP_016626857.1">
    <property type="nucleotide sequence ID" value="XM_016782074.1"/>
</dbReference>
<dbReference type="PANTHER" id="PTHR36205:SF1">
    <property type="entry name" value="MAJOR FACILITATOR SUPERFAMILY TRANSPORTER"/>
    <property type="match status" value="1"/>
</dbReference>
<dbReference type="EMBL" id="KN848101">
    <property type="protein sequence ID" value="KIX92734.1"/>
    <property type="molecule type" value="Genomic_DNA"/>
</dbReference>
<dbReference type="Pfam" id="PF11885">
    <property type="entry name" value="DUF3405"/>
    <property type="match status" value="1"/>
</dbReference>
<organism evidence="2 3">
    <name type="scientific">Fonsecaea multimorphosa CBS 102226</name>
    <dbReference type="NCBI Taxonomy" id="1442371"/>
    <lineage>
        <taxon>Eukaryota</taxon>
        <taxon>Fungi</taxon>
        <taxon>Dikarya</taxon>
        <taxon>Ascomycota</taxon>
        <taxon>Pezizomycotina</taxon>
        <taxon>Eurotiomycetes</taxon>
        <taxon>Chaetothyriomycetidae</taxon>
        <taxon>Chaetothyriales</taxon>
        <taxon>Herpotrichiellaceae</taxon>
        <taxon>Fonsecaea</taxon>
    </lineage>
</organism>
<dbReference type="InterPro" id="IPR021822">
    <property type="entry name" value="DUF3405"/>
</dbReference>
<dbReference type="AlphaFoldDB" id="A0A0D2JQH0"/>
<protein>
    <submittedName>
        <fullName evidence="2">Uncharacterized protein</fullName>
    </submittedName>
</protein>
<evidence type="ECO:0000256" key="1">
    <source>
        <dbReference type="SAM" id="Phobius"/>
    </source>
</evidence>
<dbReference type="STRING" id="1442371.A0A0D2JQH0"/>
<reference evidence="2 3" key="1">
    <citation type="submission" date="2015-01" db="EMBL/GenBank/DDBJ databases">
        <title>The Genome Sequence of Fonsecaea multimorphosa CBS 102226.</title>
        <authorList>
            <consortium name="The Broad Institute Genomics Platform"/>
            <person name="Cuomo C."/>
            <person name="de Hoog S."/>
            <person name="Gorbushina A."/>
            <person name="Stielow B."/>
            <person name="Teixiera M."/>
            <person name="Abouelleil A."/>
            <person name="Chapman S.B."/>
            <person name="Priest M."/>
            <person name="Young S.K."/>
            <person name="Wortman J."/>
            <person name="Nusbaum C."/>
            <person name="Birren B."/>
        </authorList>
    </citation>
    <scope>NUCLEOTIDE SEQUENCE [LARGE SCALE GENOMIC DNA]</scope>
    <source>
        <strain evidence="2 3">CBS 102226</strain>
    </source>
</reference>
<dbReference type="PANTHER" id="PTHR36205">
    <property type="entry name" value="CHROMOSOME 19, WHOLE GENOME SHOTGUN SEQUENCE"/>
    <property type="match status" value="1"/>
</dbReference>
<keyword evidence="3" id="KW-1185">Reference proteome</keyword>
<sequence length="730" mass="84013">MDNLKGQALEIFNRLRRLSTHRRYHILRQQEDATFISPPSSPSSTLRFHYPPKWGFKYLTIFVLTVLVCMILVFRKSTLQTYHEEESIAEPPVRFAWQRFPLDKGYYQGLRTMFASDTEGDGHGIPPALDSGSDNIGKVYPQPFEYNPYRSAHASESLPIEKCFLDNENKISPPLIRAYQSVPHALPEPMLGSYDVLGLNKDVCFDRYGRYMAYGLGYEIERGGTGLGMHGDTNGTEPLSRIDWRKVDLGRAQTACHEKNQHRFTSVSSYTDDAFHHTTAWPSNPSPAVTQDTNNAQTQRYVPRTAVVLRLWDEYQWTNYSHLYLRSLITELNLNSGAEYDIHLLIQVKSGAPIFASDEIYNQVIEQTVPPEYRSMATLWTEDLMKLVYPGPFEPQFNRPGRIHSVGRSMHMALQWFATSHPEYEFFWNWEMDLRYVGHWYELFDRTSRWAEQQPRRGLWERNDRFYIPEEHESWESFVEDTAIRAKNGSGQEIYGPQVFPGWDEDGRARVFGGDYHETLNIPRTPTSTRDSNDVSSTWGISEPADYITFLPMFQPEGTFWIFRADVSGYNTALPIPPRRASIVTAARFSHRLLTVMHKETAVGRHSMCGEMFPASMALHHGLKAVFAPHPVYFNRRWSPPEYIDEIFNSDPTTGQSGGNGESVFSEIPQHNFRGGTYYYDSGFAGRLWRRWLGYRVDGEGGAEWEGDRGRMCLRSVLLHPVKSEEGDVG</sequence>
<dbReference type="VEuPathDB" id="FungiDB:Z520_11586"/>
<keyword evidence="1" id="KW-0812">Transmembrane</keyword>